<reference evidence="1" key="1">
    <citation type="journal article" date="2014" name="Front. Microbiol.">
        <title>High frequency of phylogenetically diverse reductive dehalogenase-homologous genes in deep subseafloor sedimentary metagenomes.</title>
        <authorList>
            <person name="Kawai M."/>
            <person name="Futagami T."/>
            <person name="Toyoda A."/>
            <person name="Takaki Y."/>
            <person name="Nishi S."/>
            <person name="Hori S."/>
            <person name="Arai W."/>
            <person name="Tsubouchi T."/>
            <person name="Morono Y."/>
            <person name="Uchiyama I."/>
            <person name="Ito T."/>
            <person name="Fujiyama A."/>
            <person name="Inagaki F."/>
            <person name="Takami H."/>
        </authorList>
    </citation>
    <scope>NUCLEOTIDE SEQUENCE</scope>
    <source>
        <strain evidence="1">Expedition CK06-06</strain>
    </source>
</reference>
<accession>X0YKU0</accession>
<proteinExistence type="predicted"/>
<name>X0YKU0_9ZZZZ</name>
<gene>
    <name evidence="1" type="ORF">S01H1_72705</name>
</gene>
<protein>
    <submittedName>
        <fullName evidence="1">Uncharacterized protein</fullName>
    </submittedName>
</protein>
<comment type="caution">
    <text evidence="1">The sequence shown here is derived from an EMBL/GenBank/DDBJ whole genome shotgun (WGS) entry which is preliminary data.</text>
</comment>
<dbReference type="AlphaFoldDB" id="X0YKU0"/>
<feature type="non-terminal residue" evidence="1">
    <location>
        <position position="1"/>
    </location>
</feature>
<dbReference type="EMBL" id="BARS01048519">
    <property type="protein sequence ID" value="GAG37361.1"/>
    <property type="molecule type" value="Genomic_DNA"/>
</dbReference>
<organism evidence="1">
    <name type="scientific">marine sediment metagenome</name>
    <dbReference type="NCBI Taxonomy" id="412755"/>
    <lineage>
        <taxon>unclassified sequences</taxon>
        <taxon>metagenomes</taxon>
        <taxon>ecological metagenomes</taxon>
    </lineage>
</organism>
<sequence length="34" mass="3938">TGRVYIHAQMVHGKKAWGYHYPSAGDYVRLNAYK</sequence>
<evidence type="ECO:0000313" key="1">
    <source>
        <dbReference type="EMBL" id="GAG37361.1"/>
    </source>
</evidence>